<feature type="compositionally biased region" description="Low complexity" evidence="5">
    <location>
        <begin position="92"/>
        <end position="107"/>
    </location>
</feature>
<feature type="domain" description="Fe2OG dioxygenase" evidence="6">
    <location>
        <begin position="1"/>
        <end position="107"/>
    </location>
</feature>
<dbReference type="eggNOG" id="KOG0143">
    <property type="taxonomic scope" value="Eukaryota"/>
</dbReference>
<sequence>MGISNHSDNDFLTVLLQDHIGGLQVLHDNQWYDVPPVPGALVVNIGDLLQAKRDQWNQCAYCSNSLYNNLGPPLKRKEFNPILLREDGAGFSNHTTTSPTPHNPLAE</sequence>
<keyword evidence="2" id="KW-0479">Metal-binding</keyword>
<dbReference type="PANTHER" id="PTHR10209:SF859">
    <property type="entry name" value="OS03G0690500 PROTEIN"/>
    <property type="match status" value="1"/>
</dbReference>
<protein>
    <submittedName>
        <fullName evidence="7">1-aminocyclopropane-1-carboxylate oxidase-1-like protein</fullName>
    </submittedName>
</protein>
<dbReference type="AlphaFoldDB" id="W9RB48"/>
<dbReference type="Gene3D" id="2.60.120.330">
    <property type="entry name" value="B-lactam Antibiotic, Isopenicillin N Synthase, Chain"/>
    <property type="match status" value="1"/>
</dbReference>
<evidence type="ECO:0000313" key="8">
    <source>
        <dbReference type="Proteomes" id="UP000030645"/>
    </source>
</evidence>
<dbReference type="Pfam" id="PF03171">
    <property type="entry name" value="2OG-FeII_Oxy"/>
    <property type="match status" value="1"/>
</dbReference>
<proteinExistence type="inferred from homology"/>
<comment type="similarity">
    <text evidence="1">Belongs to the iron/ascorbate-dependent oxidoreductase family.</text>
</comment>
<name>W9RB48_9ROSA</name>
<dbReference type="EMBL" id="KE343903">
    <property type="protein sequence ID" value="EXB45459.1"/>
    <property type="molecule type" value="Genomic_DNA"/>
</dbReference>
<dbReference type="PANTHER" id="PTHR10209">
    <property type="entry name" value="OXIDOREDUCTASE, 2OG-FE II OXYGENASE FAMILY PROTEIN"/>
    <property type="match status" value="1"/>
</dbReference>
<gene>
    <name evidence="7" type="ORF">L484_001211</name>
</gene>
<keyword evidence="8" id="KW-1185">Reference proteome</keyword>
<evidence type="ECO:0000256" key="1">
    <source>
        <dbReference type="ARBA" id="ARBA00008056"/>
    </source>
</evidence>
<dbReference type="Proteomes" id="UP000030645">
    <property type="component" value="Unassembled WGS sequence"/>
</dbReference>
<dbReference type="SUPFAM" id="SSF51197">
    <property type="entry name" value="Clavaminate synthase-like"/>
    <property type="match status" value="1"/>
</dbReference>
<dbReference type="GO" id="GO:0051213">
    <property type="term" value="F:dioxygenase activity"/>
    <property type="evidence" value="ECO:0007669"/>
    <property type="project" value="UniProtKB-ARBA"/>
</dbReference>
<keyword evidence="3" id="KW-0560">Oxidoreductase</keyword>
<dbReference type="GO" id="GO:0046872">
    <property type="term" value="F:metal ion binding"/>
    <property type="evidence" value="ECO:0007669"/>
    <property type="project" value="UniProtKB-KW"/>
</dbReference>
<dbReference type="InterPro" id="IPR044861">
    <property type="entry name" value="IPNS-like_FE2OG_OXY"/>
</dbReference>
<organism evidence="7 8">
    <name type="scientific">Morus notabilis</name>
    <dbReference type="NCBI Taxonomy" id="981085"/>
    <lineage>
        <taxon>Eukaryota</taxon>
        <taxon>Viridiplantae</taxon>
        <taxon>Streptophyta</taxon>
        <taxon>Embryophyta</taxon>
        <taxon>Tracheophyta</taxon>
        <taxon>Spermatophyta</taxon>
        <taxon>Magnoliopsida</taxon>
        <taxon>eudicotyledons</taxon>
        <taxon>Gunneridae</taxon>
        <taxon>Pentapetalae</taxon>
        <taxon>rosids</taxon>
        <taxon>fabids</taxon>
        <taxon>Rosales</taxon>
        <taxon>Moraceae</taxon>
        <taxon>Moreae</taxon>
        <taxon>Morus</taxon>
    </lineage>
</organism>
<evidence type="ECO:0000256" key="3">
    <source>
        <dbReference type="ARBA" id="ARBA00023002"/>
    </source>
</evidence>
<evidence type="ECO:0000256" key="2">
    <source>
        <dbReference type="ARBA" id="ARBA00022723"/>
    </source>
</evidence>
<dbReference type="STRING" id="981085.W9RB48"/>
<evidence type="ECO:0000256" key="4">
    <source>
        <dbReference type="ARBA" id="ARBA00023004"/>
    </source>
</evidence>
<dbReference type="PROSITE" id="PS51471">
    <property type="entry name" value="FE2OG_OXY"/>
    <property type="match status" value="1"/>
</dbReference>
<keyword evidence="4" id="KW-0408">Iron</keyword>
<evidence type="ECO:0000256" key="5">
    <source>
        <dbReference type="SAM" id="MobiDB-lite"/>
    </source>
</evidence>
<dbReference type="InterPro" id="IPR005123">
    <property type="entry name" value="Oxoglu/Fe-dep_dioxygenase_dom"/>
</dbReference>
<dbReference type="InterPro" id="IPR027443">
    <property type="entry name" value="IPNS-like_sf"/>
</dbReference>
<evidence type="ECO:0000313" key="7">
    <source>
        <dbReference type="EMBL" id="EXB45459.1"/>
    </source>
</evidence>
<accession>W9RB48</accession>
<feature type="region of interest" description="Disordered" evidence="5">
    <location>
        <begin position="88"/>
        <end position="107"/>
    </location>
</feature>
<reference evidence="8" key="1">
    <citation type="submission" date="2013-01" db="EMBL/GenBank/DDBJ databases">
        <title>Draft Genome Sequence of a Mulberry Tree, Morus notabilis C.K. Schneid.</title>
        <authorList>
            <person name="He N."/>
            <person name="Zhao S."/>
        </authorList>
    </citation>
    <scope>NUCLEOTIDE SEQUENCE</scope>
</reference>
<evidence type="ECO:0000259" key="6">
    <source>
        <dbReference type="PROSITE" id="PS51471"/>
    </source>
</evidence>